<keyword evidence="1" id="KW-0067">ATP-binding</keyword>
<reference evidence="1 2" key="1">
    <citation type="journal article" date="2019" name="Commun. Biol.">
        <title>The bagworm genome reveals a unique fibroin gene that provides high tensile strength.</title>
        <authorList>
            <person name="Kono N."/>
            <person name="Nakamura H."/>
            <person name="Ohtoshi R."/>
            <person name="Tomita M."/>
            <person name="Numata K."/>
            <person name="Arakawa K."/>
        </authorList>
    </citation>
    <scope>NUCLEOTIDE SEQUENCE [LARGE SCALE GENOMIC DNA]</scope>
</reference>
<dbReference type="CDD" id="cd18809">
    <property type="entry name" value="SF1_C_RecD"/>
    <property type="match status" value="1"/>
</dbReference>
<keyword evidence="2" id="KW-1185">Reference proteome</keyword>
<sequence>MLRSNIDVSKGLVNGNMGFITEIIWPNFRRGQLYAEDIPSVRVDFGSDGVHLIKPISIQFPAKYSYGTAERRMLPLILSWASTVHKMQGCTVDHAVIYLGSRLFAAGQAYVALSRVRTLDVYYSTVVRGPVHGFCTPWGSDSMLYAIYLISRNIQKRGEEVKEGGLNGRRLSTVISARSFQPTWRLRMRSSSDEKAYRRSAPVAYLQSRLDAVLLSGLTFLLQSR</sequence>
<dbReference type="EMBL" id="BGZK01000585">
    <property type="protein sequence ID" value="GBP51647.1"/>
    <property type="molecule type" value="Genomic_DNA"/>
</dbReference>
<dbReference type="Gene3D" id="3.40.50.300">
    <property type="entry name" value="P-loop containing nucleotide triphosphate hydrolases"/>
    <property type="match status" value="1"/>
</dbReference>
<dbReference type="InterPro" id="IPR027417">
    <property type="entry name" value="P-loop_NTPase"/>
</dbReference>
<evidence type="ECO:0000313" key="2">
    <source>
        <dbReference type="Proteomes" id="UP000299102"/>
    </source>
</evidence>
<keyword evidence="1" id="KW-0347">Helicase</keyword>
<accession>A0A4C1WNE4</accession>
<dbReference type="STRING" id="151549.A0A4C1WNE4"/>
<evidence type="ECO:0000313" key="1">
    <source>
        <dbReference type="EMBL" id="GBP51647.1"/>
    </source>
</evidence>
<protein>
    <submittedName>
        <fullName evidence="1">ATP-dependent DNA helicase PIF1</fullName>
    </submittedName>
</protein>
<dbReference type="Proteomes" id="UP000299102">
    <property type="component" value="Unassembled WGS sequence"/>
</dbReference>
<keyword evidence="1" id="KW-0378">Hydrolase</keyword>
<keyword evidence="1" id="KW-0547">Nucleotide-binding</keyword>
<dbReference type="AlphaFoldDB" id="A0A4C1WNE4"/>
<dbReference type="SUPFAM" id="SSF52540">
    <property type="entry name" value="P-loop containing nucleoside triphosphate hydrolases"/>
    <property type="match status" value="1"/>
</dbReference>
<dbReference type="PANTHER" id="PTHR47642:SF3">
    <property type="entry name" value="ATP-DEPENDENT DNA HELICASE"/>
    <property type="match status" value="1"/>
</dbReference>
<dbReference type="PANTHER" id="PTHR47642">
    <property type="entry name" value="ATP-DEPENDENT DNA HELICASE"/>
    <property type="match status" value="1"/>
</dbReference>
<proteinExistence type="predicted"/>
<dbReference type="OrthoDB" id="416437at2759"/>
<dbReference type="GO" id="GO:0004386">
    <property type="term" value="F:helicase activity"/>
    <property type="evidence" value="ECO:0007669"/>
    <property type="project" value="UniProtKB-KW"/>
</dbReference>
<name>A0A4C1WNE4_EUMVA</name>
<gene>
    <name evidence="1" type="primary">pif1</name>
    <name evidence="1" type="ORF">EVAR_96243_1</name>
</gene>
<comment type="caution">
    <text evidence="1">The sequence shown here is derived from an EMBL/GenBank/DDBJ whole genome shotgun (WGS) entry which is preliminary data.</text>
</comment>
<dbReference type="InterPro" id="IPR051055">
    <property type="entry name" value="PIF1_helicase"/>
</dbReference>
<organism evidence="1 2">
    <name type="scientific">Eumeta variegata</name>
    <name type="common">Bagworm moth</name>
    <name type="synonym">Eumeta japonica</name>
    <dbReference type="NCBI Taxonomy" id="151549"/>
    <lineage>
        <taxon>Eukaryota</taxon>
        <taxon>Metazoa</taxon>
        <taxon>Ecdysozoa</taxon>
        <taxon>Arthropoda</taxon>
        <taxon>Hexapoda</taxon>
        <taxon>Insecta</taxon>
        <taxon>Pterygota</taxon>
        <taxon>Neoptera</taxon>
        <taxon>Endopterygota</taxon>
        <taxon>Lepidoptera</taxon>
        <taxon>Glossata</taxon>
        <taxon>Ditrysia</taxon>
        <taxon>Tineoidea</taxon>
        <taxon>Psychidae</taxon>
        <taxon>Oiketicinae</taxon>
        <taxon>Eumeta</taxon>
    </lineage>
</organism>